<dbReference type="AlphaFoldDB" id="A0A645BC09"/>
<dbReference type="Gene3D" id="3.40.50.2000">
    <property type="entry name" value="Glycogen Phosphorylase B"/>
    <property type="match status" value="2"/>
</dbReference>
<dbReference type="CDD" id="cd03801">
    <property type="entry name" value="GT4_PimA-like"/>
    <property type="match status" value="1"/>
</dbReference>
<evidence type="ECO:0000259" key="1">
    <source>
        <dbReference type="Pfam" id="PF00534"/>
    </source>
</evidence>
<keyword evidence="3" id="KW-0808">Transferase</keyword>
<dbReference type="GO" id="GO:0016757">
    <property type="term" value="F:glycosyltransferase activity"/>
    <property type="evidence" value="ECO:0007669"/>
    <property type="project" value="UniProtKB-KW"/>
</dbReference>
<sequence length="243" mass="26765">MRRILIKHVDRFIAVSTSVKKTLLQNKFISEDKIAIIANGIDIEPYINKDISKNRNSSNQALIGIVGQVSPNKGQDVFLKSIPYVLEAFPQSKFIIVGSNYKHEAYSRQLNLLSQQLGIAGSVDFVGFSDDTIGVMQQLDIMALCSEKESFGLVVIEAMLCGTPVIVSDCGGIDDIVQDNVNGLIVPYGNPESLAKAITRILKDRTFSETIAKNAKKTVYEKFTLDKMVNKVIELYGGLSTDK</sequence>
<evidence type="ECO:0000259" key="2">
    <source>
        <dbReference type="Pfam" id="PF13439"/>
    </source>
</evidence>
<dbReference type="InterPro" id="IPR001296">
    <property type="entry name" value="Glyco_trans_1"/>
</dbReference>
<dbReference type="Pfam" id="PF13439">
    <property type="entry name" value="Glyco_transf_4"/>
    <property type="match status" value="1"/>
</dbReference>
<name>A0A645BC09_9ZZZZ</name>
<dbReference type="PANTHER" id="PTHR12526">
    <property type="entry name" value="GLYCOSYLTRANSFERASE"/>
    <property type="match status" value="1"/>
</dbReference>
<dbReference type="EC" id="2.4.1.-" evidence="3"/>
<gene>
    <name evidence="3" type="primary">bshA_12</name>
    <name evidence="3" type="ORF">SDC9_107565</name>
</gene>
<feature type="domain" description="Glycosyl transferase family 1" evidence="1">
    <location>
        <begin position="49"/>
        <end position="217"/>
    </location>
</feature>
<dbReference type="InterPro" id="IPR028098">
    <property type="entry name" value="Glyco_trans_4-like_N"/>
</dbReference>
<reference evidence="3" key="1">
    <citation type="submission" date="2019-08" db="EMBL/GenBank/DDBJ databases">
        <authorList>
            <person name="Kucharzyk K."/>
            <person name="Murdoch R.W."/>
            <person name="Higgins S."/>
            <person name="Loffler F."/>
        </authorList>
    </citation>
    <scope>NUCLEOTIDE SEQUENCE</scope>
</reference>
<dbReference type="SUPFAM" id="SSF53756">
    <property type="entry name" value="UDP-Glycosyltransferase/glycogen phosphorylase"/>
    <property type="match status" value="1"/>
</dbReference>
<accession>A0A645BC09</accession>
<protein>
    <submittedName>
        <fullName evidence="3">N-acetyl-alpha-D-glucosaminyl L-malate synthase</fullName>
        <ecNumber evidence="3">2.4.1.-</ecNumber>
    </submittedName>
</protein>
<proteinExistence type="predicted"/>
<dbReference type="Pfam" id="PF00534">
    <property type="entry name" value="Glycos_transf_1"/>
    <property type="match status" value="1"/>
</dbReference>
<feature type="domain" description="Glycosyltransferase subfamily 4-like N-terminal" evidence="2">
    <location>
        <begin position="3"/>
        <end position="44"/>
    </location>
</feature>
<keyword evidence="3" id="KW-0328">Glycosyltransferase</keyword>
<dbReference type="EMBL" id="VSSQ01017943">
    <property type="protein sequence ID" value="MPM60713.1"/>
    <property type="molecule type" value="Genomic_DNA"/>
</dbReference>
<evidence type="ECO:0000313" key="3">
    <source>
        <dbReference type="EMBL" id="MPM60713.1"/>
    </source>
</evidence>
<organism evidence="3">
    <name type="scientific">bioreactor metagenome</name>
    <dbReference type="NCBI Taxonomy" id="1076179"/>
    <lineage>
        <taxon>unclassified sequences</taxon>
        <taxon>metagenomes</taxon>
        <taxon>ecological metagenomes</taxon>
    </lineage>
</organism>
<comment type="caution">
    <text evidence="3">The sequence shown here is derived from an EMBL/GenBank/DDBJ whole genome shotgun (WGS) entry which is preliminary data.</text>
</comment>